<dbReference type="AlphaFoldDB" id="A0A0C1TXQ8"/>
<dbReference type="InterPro" id="IPR022453">
    <property type="entry name" value="Znf_MqsA-type"/>
</dbReference>
<evidence type="ECO:0008006" key="3">
    <source>
        <dbReference type="Google" id="ProtNLM"/>
    </source>
</evidence>
<dbReference type="Gene3D" id="3.10.20.860">
    <property type="match status" value="1"/>
</dbReference>
<sequence length="78" mass="8127">MSENTGVCPLCGGDMEAGKTTFTADLGFGVVVVRNVPATVCSQCGADWIDDATAARIEKIVEDARSRHAIVDITDLAA</sequence>
<dbReference type="CDD" id="cd12870">
    <property type="entry name" value="MqsA"/>
    <property type="match status" value="1"/>
</dbReference>
<organism evidence="1 2">
    <name type="scientific">Geobacter soli</name>
    <dbReference type="NCBI Taxonomy" id="1510391"/>
    <lineage>
        <taxon>Bacteria</taxon>
        <taxon>Pseudomonadati</taxon>
        <taxon>Thermodesulfobacteriota</taxon>
        <taxon>Desulfuromonadia</taxon>
        <taxon>Geobacterales</taxon>
        <taxon>Geobacteraceae</taxon>
        <taxon>Geobacter</taxon>
    </lineage>
</organism>
<protein>
    <recommendedName>
        <fullName evidence="3">YgiT-type zinc finger domain-containing protein</fullName>
    </recommendedName>
</protein>
<comment type="caution">
    <text evidence="1">The sequence shown here is derived from an EMBL/GenBank/DDBJ whole genome shotgun (WGS) entry which is preliminary data.</text>
</comment>
<accession>A0A0C1TXQ8</accession>
<dbReference type="Proteomes" id="UP000031433">
    <property type="component" value="Unassembled WGS sequence"/>
</dbReference>
<proteinExistence type="predicted"/>
<name>A0A0C1TXQ8_9BACT</name>
<dbReference type="NCBIfam" id="TIGR03831">
    <property type="entry name" value="YgiT_finger"/>
    <property type="match status" value="1"/>
</dbReference>
<reference evidence="1 2" key="1">
    <citation type="submission" date="2015-01" db="EMBL/GenBank/DDBJ databases">
        <title>Genome sequence of the anaerobic bacterium Geobacter soli GSS01, a dissimilatory Fe(III) reducer from soil.</title>
        <authorList>
            <person name="Yang G."/>
            <person name="Zhou S."/>
        </authorList>
    </citation>
    <scope>NUCLEOTIDE SEQUENCE [LARGE SCALE GENOMIC DNA]</scope>
    <source>
        <strain evidence="1 2">GSS01</strain>
    </source>
</reference>
<evidence type="ECO:0000313" key="2">
    <source>
        <dbReference type="Proteomes" id="UP000031433"/>
    </source>
</evidence>
<keyword evidence="2" id="KW-1185">Reference proteome</keyword>
<dbReference type="EMBL" id="JXBL01000001">
    <property type="protein sequence ID" value="KIE44128.1"/>
    <property type="molecule type" value="Genomic_DNA"/>
</dbReference>
<evidence type="ECO:0000313" key="1">
    <source>
        <dbReference type="EMBL" id="KIE44128.1"/>
    </source>
</evidence>
<gene>
    <name evidence="1" type="ORF">SE37_03300</name>
</gene>